<evidence type="ECO:0000313" key="2">
    <source>
        <dbReference type="Proteomes" id="UP001175228"/>
    </source>
</evidence>
<reference evidence="1" key="1">
    <citation type="submission" date="2023-06" db="EMBL/GenBank/DDBJ databases">
        <authorList>
            <consortium name="Lawrence Berkeley National Laboratory"/>
            <person name="Ahrendt S."/>
            <person name="Sahu N."/>
            <person name="Indic B."/>
            <person name="Wong-Bajracharya J."/>
            <person name="Merenyi Z."/>
            <person name="Ke H.-M."/>
            <person name="Monk M."/>
            <person name="Kocsube S."/>
            <person name="Drula E."/>
            <person name="Lipzen A."/>
            <person name="Balint B."/>
            <person name="Henrissat B."/>
            <person name="Andreopoulos B."/>
            <person name="Martin F.M."/>
            <person name="Harder C.B."/>
            <person name="Rigling D."/>
            <person name="Ford K.L."/>
            <person name="Foster G.D."/>
            <person name="Pangilinan J."/>
            <person name="Papanicolaou A."/>
            <person name="Barry K."/>
            <person name="LaButti K."/>
            <person name="Viragh M."/>
            <person name="Koriabine M."/>
            <person name="Yan M."/>
            <person name="Riley R."/>
            <person name="Champramary S."/>
            <person name="Plett K.L."/>
            <person name="Tsai I.J."/>
            <person name="Slot J."/>
            <person name="Sipos G."/>
            <person name="Plett J."/>
            <person name="Nagy L.G."/>
            <person name="Grigoriev I.V."/>
        </authorList>
    </citation>
    <scope>NUCLEOTIDE SEQUENCE</scope>
    <source>
        <strain evidence="1">HWK02</strain>
    </source>
</reference>
<dbReference type="EMBL" id="JAUEPU010000014">
    <property type="protein sequence ID" value="KAK0496921.1"/>
    <property type="molecule type" value="Genomic_DNA"/>
</dbReference>
<evidence type="ECO:0008006" key="3">
    <source>
        <dbReference type="Google" id="ProtNLM"/>
    </source>
</evidence>
<dbReference type="AlphaFoldDB" id="A0AA39Q6H0"/>
<protein>
    <recommendedName>
        <fullName evidence="3">NB-ARC domain-containing protein</fullName>
    </recommendedName>
</protein>
<evidence type="ECO:0000313" key="1">
    <source>
        <dbReference type="EMBL" id="KAK0496921.1"/>
    </source>
</evidence>
<name>A0AA39Q6H0_9AGAR</name>
<dbReference type="Proteomes" id="UP001175228">
    <property type="component" value="Unassembled WGS sequence"/>
</dbReference>
<gene>
    <name evidence="1" type="ORF">EDD18DRAFT_1019000</name>
</gene>
<proteinExistence type="predicted"/>
<accession>A0AA39Q6H0</accession>
<dbReference type="SUPFAM" id="SSF52540">
    <property type="entry name" value="P-loop containing nucleoside triphosphate hydrolases"/>
    <property type="match status" value="1"/>
</dbReference>
<comment type="caution">
    <text evidence="1">The sequence shown here is derived from an EMBL/GenBank/DDBJ whole genome shotgun (WGS) entry which is preliminary data.</text>
</comment>
<feature type="non-terminal residue" evidence="1">
    <location>
        <position position="1"/>
    </location>
</feature>
<dbReference type="InterPro" id="IPR027417">
    <property type="entry name" value="P-loop_NTPase"/>
</dbReference>
<organism evidence="1 2">
    <name type="scientific">Armillaria luteobubalina</name>
    <dbReference type="NCBI Taxonomy" id="153913"/>
    <lineage>
        <taxon>Eukaryota</taxon>
        <taxon>Fungi</taxon>
        <taxon>Dikarya</taxon>
        <taxon>Basidiomycota</taxon>
        <taxon>Agaricomycotina</taxon>
        <taxon>Agaricomycetes</taxon>
        <taxon>Agaricomycetidae</taxon>
        <taxon>Agaricales</taxon>
        <taxon>Marasmiineae</taxon>
        <taxon>Physalacriaceae</taxon>
        <taxon>Armillaria</taxon>
    </lineage>
</organism>
<feature type="non-terminal residue" evidence="1">
    <location>
        <position position="240"/>
    </location>
</feature>
<sequence>LLVLENADPTLELEKYLPYSLHNPILITSTNSAVHQMSLPDFHLGFSDLEQNEAVDLLKHANENLDNDNQQLISDIVNALGCQALAVSTAGAYIGSTATCILSNYLSLFKRKSKQLLNHKLKSLDGYQKTIFSAFHLSFDKLSPSTKLFMQVCAFFHHTAIPVELFHHASAFASDDLWPEEKDKIPAVDDLKKFLSHFTDNGSWDDTIDELRQFSLTIYDTGAEVLSFHSVLHMCVQETI</sequence>
<keyword evidence="2" id="KW-1185">Reference proteome</keyword>